<feature type="domain" description="Ig-like" evidence="3">
    <location>
        <begin position="1"/>
        <end position="86"/>
    </location>
</feature>
<feature type="domain" description="Ig-like" evidence="3">
    <location>
        <begin position="311"/>
        <end position="409"/>
    </location>
</feature>
<dbReference type="Ensembl" id="ENSOABT00000035344.2">
    <property type="protein sequence ID" value="ENSOABP00000034387.2"/>
    <property type="gene ID" value="ENSOABG00000016402.2"/>
</dbReference>
<evidence type="ECO:0000313" key="5">
    <source>
        <dbReference type="Proteomes" id="UP000472276"/>
    </source>
</evidence>
<dbReference type="CDD" id="cd05768">
    <property type="entry name" value="IgC1_CH3_IgAGD_CH4_IgAEM"/>
    <property type="match status" value="1"/>
</dbReference>
<dbReference type="OMA" id="CEVHSTE"/>
<proteinExistence type="predicted"/>
<evidence type="ECO:0000313" key="4">
    <source>
        <dbReference type="Ensembl" id="ENSOABP00000034387.2"/>
    </source>
</evidence>
<keyword evidence="1" id="KW-1015">Disulfide bond</keyword>
<dbReference type="PROSITE" id="PS50835">
    <property type="entry name" value="IG_LIKE"/>
    <property type="match status" value="5"/>
</dbReference>
<dbReference type="AlphaFoldDB" id="A0A668U9B3"/>
<name>A0A668U9B3_OREAU</name>
<dbReference type="FunFam" id="2.60.40.10:FF:000283">
    <property type="entry name" value="Immunoglobulin kappa constant"/>
    <property type="match status" value="1"/>
</dbReference>
<feature type="domain" description="Ig-like" evidence="3">
    <location>
        <begin position="528"/>
        <end position="624"/>
    </location>
</feature>
<protein>
    <recommendedName>
        <fullName evidence="3">Ig-like domain-containing protein</fullName>
    </recommendedName>
</protein>
<keyword evidence="5" id="KW-1185">Reference proteome</keyword>
<evidence type="ECO:0000256" key="2">
    <source>
        <dbReference type="ARBA" id="ARBA00023319"/>
    </source>
</evidence>
<dbReference type="Proteomes" id="UP000472276">
    <property type="component" value="Unassembled WGS sequence"/>
</dbReference>
<dbReference type="InterPro" id="IPR050380">
    <property type="entry name" value="Immune_Resp_Modulators"/>
</dbReference>
<dbReference type="PANTHER" id="PTHR23411">
    <property type="entry name" value="TAPASIN"/>
    <property type="match status" value="1"/>
</dbReference>
<gene>
    <name evidence="4" type="primary">HSPA8</name>
</gene>
<keyword evidence="2" id="KW-0393">Immunoglobulin domain</keyword>
<dbReference type="InterPro" id="IPR007110">
    <property type="entry name" value="Ig-like_dom"/>
</dbReference>
<sequence length="651" mass="72061">MPCGSQSGDIVTLGCLAIGFNPPAVTFSWNKGGTALTDLIQYTAVQKGNVYTGVSQVRVRRQDWDARQTFQCAVTHAAGNGQASFQKPSVFEQNPTLKVISSPDVDGTYTASCFAKEFAPKTHAIRWLKNGTDITSKIDLISTVSESRKADGKKVYNAASFLTVNSNDVNEDTEFTCVFTGGQSGSLNKSDRDNTQVAFKQNPTLKVISSPDEHGTYTASCFAKEFAPKKHAIRWLKNGADITSKIDLISTVSESRKADGKKVYNAASFLTVNSNDVNEDTEFTCVFTGGQSGSLNKSDTDNTQATFKQNPTVKVFSSSSDEDLTYTASCFAKEFAPKKHNLKWLKNGADITSTIDLTETVCESKNAAGKKVYNAASFLTVNSSDLNDQTKFMCLFTGGEDASLNKTVAYKDNTPDFKPCSTSDVKAQIFGPKTQDMLFNKKGTITCKVMTENKNLYITWEDEEGNDMASNPITPVNGMQNAYKSELDITYDEWTRGVKRFCVVHHQDLIEPLREPYKRDFGGNPQRPSVFMLPPLEQTNKAEVTLTCFVKDFFPKEVFVSWLVDDEEADSSYAFNTTEPIENNGFYSAYGQLFVSLDQWQRDGAVYSCVVYHESVVNTTRAIVRSIGYRTFDKNRIDLNMNINQDSKCSA</sequence>
<reference evidence="4" key="2">
    <citation type="submission" date="2025-09" db="UniProtKB">
        <authorList>
            <consortium name="Ensembl"/>
        </authorList>
    </citation>
    <scope>IDENTIFICATION</scope>
</reference>
<dbReference type="InterPro" id="IPR013783">
    <property type="entry name" value="Ig-like_fold"/>
</dbReference>
<dbReference type="InterPro" id="IPR003006">
    <property type="entry name" value="Ig/MHC_CS"/>
</dbReference>
<reference evidence="4" key="1">
    <citation type="submission" date="2025-08" db="UniProtKB">
        <authorList>
            <consortium name="Ensembl"/>
        </authorList>
    </citation>
    <scope>IDENTIFICATION</scope>
</reference>
<accession>A0A668U9B3</accession>
<dbReference type="SUPFAM" id="SSF48726">
    <property type="entry name" value="Immunoglobulin"/>
    <property type="match status" value="6"/>
</dbReference>
<feature type="domain" description="Ig-like" evidence="3">
    <location>
        <begin position="203"/>
        <end position="301"/>
    </location>
</feature>
<dbReference type="PROSITE" id="PS00290">
    <property type="entry name" value="IG_MHC"/>
    <property type="match status" value="1"/>
</dbReference>
<evidence type="ECO:0000256" key="1">
    <source>
        <dbReference type="ARBA" id="ARBA00023157"/>
    </source>
</evidence>
<dbReference type="Pfam" id="PF07654">
    <property type="entry name" value="C1-set"/>
    <property type="match status" value="5"/>
</dbReference>
<dbReference type="SMART" id="SM00407">
    <property type="entry name" value="IGc1"/>
    <property type="match status" value="4"/>
</dbReference>
<evidence type="ECO:0000259" key="3">
    <source>
        <dbReference type="PROSITE" id="PS50835"/>
    </source>
</evidence>
<dbReference type="InterPro" id="IPR036179">
    <property type="entry name" value="Ig-like_dom_sf"/>
</dbReference>
<feature type="domain" description="Ig-like" evidence="3">
    <location>
        <begin position="88"/>
        <end position="188"/>
    </location>
</feature>
<dbReference type="InterPro" id="IPR003597">
    <property type="entry name" value="Ig_C1-set"/>
</dbReference>
<organism evidence="4 5">
    <name type="scientific">Oreochromis aureus</name>
    <name type="common">Israeli tilapia</name>
    <name type="synonym">Chromis aureus</name>
    <dbReference type="NCBI Taxonomy" id="47969"/>
    <lineage>
        <taxon>Eukaryota</taxon>
        <taxon>Metazoa</taxon>
        <taxon>Chordata</taxon>
        <taxon>Craniata</taxon>
        <taxon>Vertebrata</taxon>
        <taxon>Euteleostomi</taxon>
        <taxon>Actinopterygii</taxon>
        <taxon>Neopterygii</taxon>
        <taxon>Teleostei</taxon>
        <taxon>Neoteleostei</taxon>
        <taxon>Acanthomorphata</taxon>
        <taxon>Ovalentaria</taxon>
        <taxon>Cichlomorphae</taxon>
        <taxon>Cichliformes</taxon>
        <taxon>Cichlidae</taxon>
        <taxon>African cichlids</taxon>
        <taxon>Pseudocrenilabrinae</taxon>
        <taxon>Oreochromini</taxon>
        <taxon>Oreochromis</taxon>
    </lineage>
</organism>
<dbReference type="Gene3D" id="2.60.40.10">
    <property type="entry name" value="Immunoglobulins"/>
    <property type="match status" value="6"/>
</dbReference>